<organism evidence="2 3">
    <name type="scientific">Dibothriocephalus latus</name>
    <name type="common">Fish tapeworm</name>
    <name type="synonym">Diphyllobothrium latum</name>
    <dbReference type="NCBI Taxonomy" id="60516"/>
    <lineage>
        <taxon>Eukaryota</taxon>
        <taxon>Metazoa</taxon>
        <taxon>Spiralia</taxon>
        <taxon>Lophotrochozoa</taxon>
        <taxon>Platyhelminthes</taxon>
        <taxon>Cestoda</taxon>
        <taxon>Eucestoda</taxon>
        <taxon>Diphyllobothriidea</taxon>
        <taxon>Diphyllobothriidae</taxon>
        <taxon>Dibothriocephalus</taxon>
    </lineage>
</organism>
<dbReference type="AlphaFoldDB" id="A0A3P7PCI7"/>
<keyword evidence="3" id="KW-1185">Reference proteome</keyword>
<accession>A0A3P7PCI7</accession>
<feature type="coiled-coil region" evidence="1">
    <location>
        <begin position="13"/>
        <end position="138"/>
    </location>
</feature>
<reference evidence="2 3" key="1">
    <citation type="submission" date="2018-11" db="EMBL/GenBank/DDBJ databases">
        <authorList>
            <consortium name="Pathogen Informatics"/>
        </authorList>
    </citation>
    <scope>NUCLEOTIDE SEQUENCE [LARGE SCALE GENOMIC DNA]</scope>
</reference>
<evidence type="ECO:0000313" key="3">
    <source>
        <dbReference type="Proteomes" id="UP000281553"/>
    </source>
</evidence>
<protein>
    <submittedName>
        <fullName evidence="2">Uncharacterized protein</fullName>
    </submittedName>
</protein>
<keyword evidence="1" id="KW-0175">Coiled coil</keyword>
<dbReference type="OrthoDB" id="9992988at2759"/>
<dbReference type="EMBL" id="UYRU01068695">
    <property type="protein sequence ID" value="VDN17949.1"/>
    <property type="molecule type" value="Genomic_DNA"/>
</dbReference>
<evidence type="ECO:0000256" key="1">
    <source>
        <dbReference type="SAM" id="Coils"/>
    </source>
</evidence>
<sequence length="171" mass="19447">MKQQIAMLCDVFNTELGQNIESVEDRINKALSKMFDFKQEIVKQLEDLHEVLVSQIHDVQQRSLQVLEKVEQHSLSDIDAQIKEIDKLRARVSAILANSADLEKEGDIGNLVKIDTEITHLQKDIESAEAKVAALKSNNVTKDRLTLESLKINLAYKNVCFAQYYTTFLSN</sequence>
<name>A0A3P7PCI7_DIBLA</name>
<proteinExistence type="predicted"/>
<evidence type="ECO:0000313" key="2">
    <source>
        <dbReference type="EMBL" id="VDN17949.1"/>
    </source>
</evidence>
<gene>
    <name evidence="2" type="ORF">DILT_LOCUS13056</name>
</gene>
<dbReference type="Proteomes" id="UP000281553">
    <property type="component" value="Unassembled WGS sequence"/>
</dbReference>